<evidence type="ECO:0000313" key="2">
    <source>
        <dbReference type="EMBL" id="MBB6474080.1"/>
    </source>
</evidence>
<feature type="signal peptide" evidence="1">
    <location>
        <begin position="1"/>
        <end position="21"/>
    </location>
</feature>
<dbReference type="Proteomes" id="UP000555564">
    <property type="component" value="Unassembled WGS sequence"/>
</dbReference>
<protein>
    <recommendedName>
        <fullName evidence="4">DUF4352 domain-containing protein</fullName>
    </recommendedName>
</protein>
<name>A0A7X0M724_9ACTN</name>
<reference evidence="2 3" key="1">
    <citation type="submission" date="2020-08" db="EMBL/GenBank/DDBJ databases">
        <title>Sequencing the genomes of 1000 actinobacteria strains.</title>
        <authorList>
            <person name="Klenk H.-P."/>
        </authorList>
    </citation>
    <scope>NUCLEOTIDE SEQUENCE [LARGE SCALE GENOMIC DNA]</scope>
    <source>
        <strain evidence="2 3">DSM 44936</strain>
    </source>
</reference>
<dbReference type="RefSeq" id="WP_184982299.1">
    <property type="nucleotide sequence ID" value="NZ_BAAALO010000102.1"/>
</dbReference>
<feature type="chain" id="PRO_5039106653" description="DUF4352 domain-containing protein" evidence="1">
    <location>
        <begin position="22"/>
        <end position="244"/>
    </location>
</feature>
<evidence type="ECO:0000313" key="3">
    <source>
        <dbReference type="Proteomes" id="UP000555564"/>
    </source>
</evidence>
<dbReference type="EMBL" id="JACHIU010000001">
    <property type="protein sequence ID" value="MBB6474080.1"/>
    <property type="molecule type" value="Genomic_DNA"/>
</dbReference>
<sequence>MAALLVSLVSLYFAWSADVSARRAADAAQAETDRHPLLEIASVDVAVVGGLSGTEKAGERTSRVTGARGAVVDISLRNRGSGEAYVTSATVLVQRVNRLQGCSQLGGPLTVEADYDVAVPEDMQIPGTLTRETRFLVESGRHGRFTLTVGPEGTTDVDSPWLAVVGVTLHEAEGRDLALPTIALVVPGGGRGMTLDGLRWRLPRTSDIRCMRGNASVVAEVTALPGVVVPNELAALDRALARYR</sequence>
<comment type="caution">
    <text evidence="2">The sequence shown here is derived from an EMBL/GenBank/DDBJ whole genome shotgun (WGS) entry which is preliminary data.</text>
</comment>
<evidence type="ECO:0000256" key="1">
    <source>
        <dbReference type="SAM" id="SignalP"/>
    </source>
</evidence>
<keyword evidence="3" id="KW-1185">Reference proteome</keyword>
<accession>A0A7X0M724</accession>
<proteinExistence type="predicted"/>
<evidence type="ECO:0008006" key="4">
    <source>
        <dbReference type="Google" id="ProtNLM"/>
    </source>
</evidence>
<dbReference type="AlphaFoldDB" id="A0A7X0M724"/>
<gene>
    <name evidence="2" type="ORF">BJ992_003511</name>
</gene>
<organism evidence="2 3">
    <name type="scientific">Sphaerisporangium rubeum</name>
    <dbReference type="NCBI Taxonomy" id="321317"/>
    <lineage>
        <taxon>Bacteria</taxon>
        <taxon>Bacillati</taxon>
        <taxon>Actinomycetota</taxon>
        <taxon>Actinomycetes</taxon>
        <taxon>Streptosporangiales</taxon>
        <taxon>Streptosporangiaceae</taxon>
        <taxon>Sphaerisporangium</taxon>
    </lineage>
</organism>
<keyword evidence="1" id="KW-0732">Signal</keyword>